<dbReference type="CTD" id="4536"/>
<comment type="function">
    <text evidence="1">Core subunit of the mitochondrial membrane respiratory chain NADH dehydrogenase (Complex I) that is believed to belong to the minimal assembly required for catalysis. Complex I functions in the transfer of electrons from NADH to the respiratory chain. The immediate electron acceptor for the enzyme is believed to be ubiquinone.</text>
</comment>
<comment type="subcellular location">
    <subcellularLocation>
        <location evidence="2 18">Mitochondrion inner membrane</location>
        <topology evidence="2 18">Multi-pass membrane protein</topology>
    </subcellularLocation>
</comment>
<feature type="transmembrane region" description="Helical" evidence="18">
    <location>
        <begin position="93"/>
        <end position="111"/>
    </location>
</feature>
<feature type="transmembrane region" description="Helical" evidence="18">
    <location>
        <begin position="61"/>
        <end position="81"/>
    </location>
</feature>
<name>C8YLX4_EVAAP</name>
<organism evidence="20">
    <name type="scientific">Evania appendigaster</name>
    <name type="common">Cockroach egg parasitoid wasp</name>
    <name type="synonym">Ichneumon appendigaster</name>
    <dbReference type="NCBI Taxonomy" id="27486"/>
    <lineage>
        <taxon>Eukaryota</taxon>
        <taxon>Metazoa</taxon>
        <taxon>Ecdysozoa</taxon>
        <taxon>Arthropoda</taxon>
        <taxon>Hexapoda</taxon>
        <taxon>Insecta</taxon>
        <taxon>Pterygota</taxon>
        <taxon>Neoptera</taxon>
        <taxon>Endopterygota</taxon>
        <taxon>Hymenoptera</taxon>
        <taxon>Apocrita</taxon>
        <taxon>Evanioidea</taxon>
        <taxon>Evaniidae</taxon>
        <taxon>Evania</taxon>
    </lineage>
</organism>
<evidence type="ECO:0000256" key="17">
    <source>
        <dbReference type="ARBA" id="ARBA00049551"/>
    </source>
</evidence>
<evidence type="ECO:0000256" key="2">
    <source>
        <dbReference type="ARBA" id="ARBA00004448"/>
    </source>
</evidence>
<evidence type="ECO:0000256" key="7">
    <source>
        <dbReference type="ARBA" id="ARBA00022660"/>
    </source>
</evidence>
<dbReference type="Pfam" id="PF00361">
    <property type="entry name" value="Proton_antipo_M"/>
    <property type="match status" value="1"/>
</dbReference>
<dbReference type="EMBL" id="FJ593187">
    <property type="protein sequence ID" value="ACL36012.1"/>
    <property type="molecule type" value="Genomic_DNA"/>
</dbReference>
<evidence type="ECO:0000256" key="12">
    <source>
        <dbReference type="ARBA" id="ARBA00022989"/>
    </source>
</evidence>
<feature type="transmembrane region" description="Helical" evidence="18">
    <location>
        <begin position="149"/>
        <end position="168"/>
    </location>
</feature>
<evidence type="ECO:0000256" key="10">
    <source>
        <dbReference type="ARBA" id="ARBA00022967"/>
    </source>
</evidence>
<sequence length="337" mass="39007">MPMTSLMSNSIIIPILILTPLMTMTSNSMLLNWMFLEINLVVFIVFNFMNKINMVLCTKSSLIYFIIQSISSSIFIMMISIDMTLNNLISHQLINSIICMAMLVKLNSFPFHKWMLILINYINWTIFAVISTIQKLIPLIILSMFKQNIMFYFMLINLVLGSIFGMNSTLIKSILTYSSINHLGWLIFSVYISKMILLIYFILYSTIFLCICALFSVFNPINLSTLFSFNLSKTSSTLFIIILLSFSGLPPFIGITLKWINIEMSMMFMKSFFIMIIMMLTSLMNFFFYIKMILHPLFIKSPNMKFNNLNKTFNIKFSLTMISILISINLLILVNAI</sequence>
<evidence type="ECO:0000313" key="20">
    <source>
        <dbReference type="EMBL" id="ACL36012.1"/>
    </source>
</evidence>
<geneLocation type="mitochondrion" evidence="20"/>
<keyword evidence="16 18" id="KW-0472">Membrane</keyword>
<evidence type="ECO:0000256" key="11">
    <source>
        <dbReference type="ARBA" id="ARBA00022982"/>
    </source>
</evidence>
<dbReference type="InterPro" id="IPR001750">
    <property type="entry name" value="ND/Mrp_TM"/>
</dbReference>
<dbReference type="PRINTS" id="PR01436">
    <property type="entry name" value="NADHDHGNASE2"/>
</dbReference>
<dbReference type="GeneID" id="8445097"/>
<feature type="transmembrane region" description="Helical" evidence="18">
    <location>
        <begin position="30"/>
        <end position="49"/>
    </location>
</feature>
<protein>
    <recommendedName>
        <fullName evidence="5 18">NADH-ubiquinone oxidoreductase chain 2</fullName>
        <ecNumber evidence="4 18">7.1.1.2</ecNumber>
    </recommendedName>
</protein>
<feature type="transmembrane region" description="Helical" evidence="18">
    <location>
        <begin position="313"/>
        <end position="334"/>
    </location>
</feature>
<gene>
    <name evidence="20" type="primary">ND2</name>
</gene>
<dbReference type="GO" id="GO:0008137">
    <property type="term" value="F:NADH dehydrogenase (ubiquinone) activity"/>
    <property type="evidence" value="ECO:0007669"/>
    <property type="project" value="UniProtKB-EC"/>
</dbReference>
<evidence type="ECO:0000256" key="5">
    <source>
        <dbReference type="ARBA" id="ARBA00021008"/>
    </source>
</evidence>
<evidence type="ECO:0000256" key="15">
    <source>
        <dbReference type="ARBA" id="ARBA00023128"/>
    </source>
</evidence>
<evidence type="ECO:0000256" key="14">
    <source>
        <dbReference type="ARBA" id="ARBA00023075"/>
    </source>
</evidence>
<keyword evidence="9 18" id="KW-0999">Mitochondrion inner membrane</keyword>
<dbReference type="GO" id="GO:0005743">
    <property type="term" value="C:mitochondrial inner membrane"/>
    <property type="evidence" value="ECO:0007669"/>
    <property type="project" value="UniProtKB-SubCell"/>
</dbReference>
<keyword evidence="13 18" id="KW-0520">NAD</keyword>
<dbReference type="AlphaFoldDB" id="C8YLX4"/>
<dbReference type="PANTHER" id="PTHR46552:SF1">
    <property type="entry name" value="NADH-UBIQUINONE OXIDOREDUCTASE CHAIN 2"/>
    <property type="match status" value="1"/>
</dbReference>
<evidence type="ECO:0000256" key="9">
    <source>
        <dbReference type="ARBA" id="ARBA00022792"/>
    </source>
</evidence>
<accession>C8YLX4</accession>
<comment type="catalytic activity">
    <reaction evidence="17 18">
        <text>a ubiquinone + NADH + 5 H(+)(in) = a ubiquinol + NAD(+) + 4 H(+)(out)</text>
        <dbReference type="Rhea" id="RHEA:29091"/>
        <dbReference type="Rhea" id="RHEA-COMP:9565"/>
        <dbReference type="Rhea" id="RHEA-COMP:9566"/>
        <dbReference type="ChEBI" id="CHEBI:15378"/>
        <dbReference type="ChEBI" id="CHEBI:16389"/>
        <dbReference type="ChEBI" id="CHEBI:17976"/>
        <dbReference type="ChEBI" id="CHEBI:57540"/>
        <dbReference type="ChEBI" id="CHEBI:57945"/>
        <dbReference type="EC" id="7.1.1.2"/>
    </reaction>
</comment>
<dbReference type="InterPro" id="IPR050175">
    <property type="entry name" value="Complex_I_Subunit_2"/>
</dbReference>
<evidence type="ECO:0000256" key="1">
    <source>
        <dbReference type="ARBA" id="ARBA00003257"/>
    </source>
</evidence>
<evidence type="ECO:0000256" key="16">
    <source>
        <dbReference type="ARBA" id="ARBA00023136"/>
    </source>
</evidence>
<evidence type="ECO:0000256" key="13">
    <source>
        <dbReference type="ARBA" id="ARBA00023027"/>
    </source>
</evidence>
<keyword evidence="11 18" id="KW-0249">Electron transport</keyword>
<keyword evidence="12 18" id="KW-1133">Transmembrane helix</keyword>
<proteinExistence type="inferred from homology"/>
<feature type="transmembrane region" description="Helical" evidence="18">
    <location>
        <begin position="6"/>
        <end position="23"/>
    </location>
</feature>
<feature type="transmembrane region" description="Helical" evidence="18">
    <location>
        <begin position="238"/>
        <end position="260"/>
    </location>
</feature>
<reference evidence="20" key="1">
    <citation type="journal article" date="2009" name="Mol. Biol. Rep.">
        <title>The complete mitochondrial genome of Evania appendigaster (Hymenoptera: Evaniidae) has low A+T content and a long intergenic spacer between atp8 and atp6.</title>
        <authorList>
            <person name="Wei S.J."/>
            <person name="Tang P."/>
            <person name="Zheng L.H."/>
            <person name="Shi M."/>
            <person name="Chen X.X."/>
        </authorList>
    </citation>
    <scope>NUCLEOTIDE SEQUENCE</scope>
</reference>
<evidence type="ECO:0000256" key="18">
    <source>
        <dbReference type="RuleBase" id="RU003403"/>
    </source>
</evidence>
<evidence type="ECO:0000256" key="8">
    <source>
        <dbReference type="ARBA" id="ARBA00022692"/>
    </source>
</evidence>
<dbReference type="InterPro" id="IPR003917">
    <property type="entry name" value="NADH_UbQ_OxRdtase_chain2"/>
</dbReference>
<dbReference type="RefSeq" id="YP_003204682.1">
    <property type="nucleotide sequence ID" value="NC_013238.1"/>
</dbReference>
<comment type="function">
    <text evidence="18">Core subunit of the mitochondrial membrane respiratory chain NADH dehydrogenase (Complex I) which catalyzes electron transfer from NADH through the respiratory chain, using ubiquinone as an electron acceptor. Essential for the catalytic activity and assembly of complex I.</text>
</comment>
<feature type="transmembrane region" description="Helical" evidence="18">
    <location>
        <begin position="117"/>
        <end position="137"/>
    </location>
</feature>
<dbReference type="GO" id="GO:0006120">
    <property type="term" value="P:mitochondrial electron transport, NADH to ubiquinone"/>
    <property type="evidence" value="ECO:0007669"/>
    <property type="project" value="InterPro"/>
</dbReference>
<dbReference type="EC" id="7.1.1.2" evidence="4 18"/>
<evidence type="ECO:0000256" key="4">
    <source>
        <dbReference type="ARBA" id="ARBA00012944"/>
    </source>
</evidence>
<keyword evidence="10 18" id="KW-1278">Translocase</keyword>
<feature type="domain" description="NADH:quinone oxidoreductase/Mrp antiporter transmembrane" evidence="19">
    <location>
        <begin position="26"/>
        <end position="281"/>
    </location>
</feature>
<feature type="transmembrane region" description="Helical" evidence="18">
    <location>
        <begin position="197"/>
        <end position="218"/>
    </location>
</feature>
<evidence type="ECO:0000259" key="19">
    <source>
        <dbReference type="Pfam" id="PF00361"/>
    </source>
</evidence>
<keyword evidence="6" id="KW-0813">Transport</keyword>
<keyword evidence="15 18" id="KW-0496">Mitochondrion</keyword>
<feature type="transmembrane region" description="Helical" evidence="18">
    <location>
        <begin position="272"/>
        <end position="293"/>
    </location>
</feature>
<keyword evidence="7 18" id="KW-0679">Respiratory chain</keyword>
<comment type="similarity">
    <text evidence="3 18">Belongs to the complex I subunit 2 family.</text>
</comment>
<keyword evidence="8 18" id="KW-0812">Transmembrane</keyword>
<keyword evidence="14 18" id="KW-0830">Ubiquinone</keyword>
<dbReference type="PANTHER" id="PTHR46552">
    <property type="entry name" value="NADH-UBIQUINONE OXIDOREDUCTASE CHAIN 2"/>
    <property type="match status" value="1"/>
</dbReference>
<evidence type="ECO:0000256" key="3">
    <source>
        <dbReference type="ARBA" id="ARBA00007012"/>
    </source>
</evidence>
<evidence type="ECO:0000256" key="6">
    <source>
        <dbReference type="ARBA" id="ARBA00022448"/>
    </source>
</evidence>